<proteinExistence type="inferred from homology"/>
<name>A0A372LFK5_9BACI</name>
<protein>
    <submittedName>
        <fullName evidence="4">Phospholipase</fullName>
    </submittedName>
</protein>
<accession>A0A372LFK5</accession>
<dbReference type="InterPro" id="IPR003140">
    <property type="entry name" value="PLipase/COase/thioEstase"/>
</dbReference>
<dbReference type="PANTHER" id="PTHR10655:SF17">
    <property type="entry name" value="LYSOPHOSPHOLIPASE-LIKE PROTEIN 1"/>
    <property type="match status" value="1"/>
</dbReference>
<dbReference type="OrthoDB" id="9795555at2"/>
<evidence type="ECO:0000313" key="5">
    <source>
        <dbReference type="Proteomes" id="UP000262939"/>
    </source>
</evidence>
<comment type="caution">
    <text evidence="4">The sequence shown here is derived from an EMBL/GenBank/DDBJ whole genome shotgun (WGS) entry which is preliminary data.</text>
</comment>
<sequence>MNVHMQEQTKYHGAGISEAKAFVLSLHGRNHSPDIILEIADRIGLDGVHYAAPQAFQNSWYPERFMEPIEKNEPFLTYSLEVCRRQLQQWTENGVPTEKIVLMGFSQGACLAAEYAIRNPERYGGLLIFTGALIGPEGTKWADRGSFEGTSVFLGTSDEDEWIPVERVHETEAIFIKRGAQTDKRIYKGMGHLVNDDEIDAARSLLKGIINAESDNSMLMGSKNLND</sequence>
<evidence type="ECO:0000259" key="3">
    <source>
        <dbReference type="Pfam" id="PF02230"/>
    </source>
</evidence>
<feature type="domain" description="Phospholipase/carboxylesterase/thioesterase" evidence="3">
    <location>
        <begin position="59"/>
        <end position="207"/>
    </location>
</feature>
<dbReference type="Proteomes" id="UP000262939">
    <property type="component" value="Unassembled WGS sequence"/>
</dbReference>
<dbReference type="Pfam" id="PF02230">
    <property type="entry name" value="Abhydrolase_2"/>
    <property type="match status" value="1"/>
</dbReference>
<organism evidence="4 5">
    <name type="scientific">Peribacillus glennii</name>
    <dbReference type="NCBI Taxonomy" id="2303991"/>
    <lineage>
        <taxon>Bacteria</taxon>
        <taxon>Bacillati</taxon>
        <taxon>Bacillota</taxon>
        <taxon>Bacilli</taxon>
        <taxon>Bacillales</taxon>
        <taxon>Bacillaceae</taxon>
        <taxon>Peribacillus</taxon>
    </lineage>
</organism>
<dbReference type="Gene3D" id="3.40.50.1820">
    <property type="entry name" value="alpha/beta hydrolase"/>
    <property type="match status" value="1"/>
</dbReference>
<gene>
    <name evidence="4" type="ORF">D0466_04110</name>
</gene>
<keyword evidence="2" id="KW-0378">Hydrolase</keyword>
<evidence type="ECO:0000313" key="4">
    <source>
        <dbReference type="EMBL" id="RFU65103.1"/>
    </source>
</evidence>
<dbReference type="InterPro" id="IPR029058">
    <property type="entry name" value="AB_hydrolase_fold"/>
</dbReference>
<dbReference type="SUPFAM" id="SSF53474">
    <property type="entry name" value="alpha/beta-Hydrolases"/>
    <property type="match status" value="1"/>
</dbReference>
<reference evidence="4 5" key="1">
    <citation type="submission" date="2018-08" db="EMBL/GenBank/DDBJ databases">
        <title>Bacillus chawlae sp. nov., Bacillus glennii sp. nov., and Bacillus saganii sp. nov. Isolated from the Vehicle Assembly Building at Kennedy Space Center where the Viking Spacecraft were Assembled.</title>
        <authorList>
            <person name="Seuylemezian A."/>
            <person name="Vaishampayan P."/>
        </authorList>
    </citation>
    <scope>NUCLEOTIDE SEQUENCE [LARGE SCALE GENOMIC DNA]</scope>
    <source>
        <strain evidence="4 5">V44-8</strain>
    </source>
</reference>
<dbReference type="GO" id="GO:0016787">
    <property type="term" value="F:hydrolase activity"/>
    <property type="evidence" value="ECO:0007669"/>
    <property type="project" value="UniProtKB-KW"/>
</dbReference>
<keyword evidence="5" id="KW-1185">Reference proteome</keyword>
<dbReference type="PANTHER" id="PTHR10655">
    <property type="entry name" value="LYSOPHOSPHOLIPASE-RELATED"/>
    <property type="match status" value="1"/>
</dbReference>
<evidence type="ECO:0000256" key="1">
    <source>
        <dbReference type="ARBA" id="ARBA00006499"/>
    </source>
</evidence>
<dbReference type="InterPro" id="IPR050565">
    <property type="entry name" value="LYPA1-2/EST-like"/>
</dbReference>
<dbReference type="AlphaFoldDB" id="A0A372LFK5"/>
<comment type="similarity">
    <text evidence="1">Belongs to the AB hydrolase superfamily. AB hydrolase 2 family.</text>
</comment>
<dbReference type="EMBL" id="QVTD01000003">
    <property type="protein sequence ID" value="RFU65103.1"/>
    <property type="molecule type" value="Genomic_DNA"/>
</dbReference>
<evidence type="ECO:0000256" key="2">
    <source>
        <dbReference type="ARBA" id="ARBA00022801"/>
    </source>
</evidence>
<dbReference type="RefSeq" id="WP_117321279.1">
    <property type="nucleotide sequence ID" value="NZ_QVTD01000003.1"/>
</dbReference>